<accession>A0AAD6ZK14</accession>
<evidence type="ECO:0000313" key="3">
    <source>
        <dbReference type="Proteomes" id="UP001218218"/>
    </source>
</evidence>
<comment type="caution">
    <text evidence="2">The sequence shown here is derived from an EMBL/GenBank/DDBJ whole genome shotgun (WGS) entry which is preliminary data.</text>
</comment>
<gene>
    <name evidence="2" type="ORF">DFH08DRAFT_940930</name>
</gene>
<sequence length="272" mass="29555">MLHDVAAVFFKDIDKPTFDIAVILVFRPPIVATQTSTLPTDLCHVTLLQAIPSQVHPSGSGRSRCPSAPLGTQTLTRLDFYQLKAPKPRITLTLPTDHCHVTSLQAVPSQVHPLRLRPRAKSSPTAPIKGKSELRGTCRPSIWVFAQAGVSSRTPSTTDGSTLLPPAKNSNANGKDHSSAPRLVRPRLVLPLPIVDPTSISLETKIEHPPTRRPLPPSPARLSGSARSVHYRKRTTWSSLAAGLRYTSRGNGASYPMAKSSWSTRYCQAEMA</sequence>
<dbReference type="AlphaFoldDB" id="A0AAD6ZK14"/>
<protein>
    <submittedName>
        <fullName evidence="2">Uncharacterized protein</fullName>
    </submittedName>
</protein>
<evidence type="ECO:0000256" key="1">
    <source>
        <dbReference type="SAM" id="MobiDB-lite"/>
    </source>
</evidence>
<evidence type="ECO:0000313" key="2">
    <source>
        <dbReference type="EMBL" id="KAJ7326211.1"/>
    </source>
</evidence>
<dbReference type="EMBL" id="JARIHO010000042">
    <property type="protein sequence ID" value="KAJ7326211.1"/>
    <property type="molecule type" value="Genomic_DNA"/>
</dbReference>
<feature type="region of interest" description="Disordered" evidence="1">
    <location>
        <begin position="206"/>
        <end position="227"/>
    </location>
</feature>
<feature type="region of interest" description="Disordered" evidence="1">
    <location>
        <begin position="150"/>
        <end position="181"/>
    </location>
</feature>
<feature type="compositionally biased region" description="Polar residues" evidence="1">
    <location>
        <begin position="150"/>
        <end position="161"/>
    </location>
</feature>
<proteinExistence type="predicted"/>
<organism evidence="2 3">
    <name type="scientific">Mycena albidolilacea</name>
    <dbReference type="NCBI Taxonomy" id="1033008"/>
    <lineage>
        <taxon>Eukaryota</taxon>
        <taxon>Fungi</taxon>
        <taxon>Dikarya</taxon>
        <taxon>Basidiomycota</taxon>
        <taxon>Agaricomycotina</taxon>
        <taxon>Agaricomycetes</taxon>
        <taxon>Agaricomycetidae</taxon>
        <taxon>Agaricales</taxon>
        <taxon>Marasmiineae</taxon>
        <taxon>Mycenaceae</taxon>
        <taxon>Mycena</taxon>
    </lineage>
</organism>
<dbReference type="Proteomes" id="UP001218218">
    <property type="component" value="Unassembled WGS sequence"/>
</dbReference>
<keyword evidence="3" id="KW-1185">Reference proteome</keyword>
<reference evidence="2" key="1">
    <citation type="submission" date="2023-03" db="EMBL/GenBank/DDBJ databases">
        <title>Massive genome expansion in bonnet fungi (Mycena s.s.) driven by repeated elements and novel gene families across ecological guilds.</title>
        <authorList>
            <consortium name="Lawrence Berkeley National Laboratory"/>
            <person name="Harder C.B."/>
            <person name="Miyauchi S."/>
            <person name="Viragh M."/>
            <person name="Kuo A."/>
            <person name="Thoen E."/>
            <person name="Andreopoulos B."/>
            <person name="Lu D."/>
            <person name="Skrede I."/>
            <person name="Drula E."/>
            <person name="Henrissat B."/>
            <person name="Morin E."/>
            <person name="Kohler A."/>
            <person name="Barry K."/>
            <person name="LaButti K."/>
            <person name="Morin E."/>
            <person name="Salamov A."/>
            <person name="Lipzen A."/>
            <person name="Mereny Z."/>
            <person name="Hegedus B."/>
            <person name="Baldrian P."/>
            <person name="Stursova M."/>
            <person name="Weitz H."/>
            <person name="Taylor A."/>
            <person name="Grigoriev I.V."/>
            <person name="Nagy L.G."/>
            <person name="Martin F."/>
            <person name="Kauserud H."/>
        </authorList>
    </citation>
    <scope>NUCLEOTIDE SEQUENCE</scope>
    <source>
        <strain evidence="2">CBHHK002</strain>
    </source>
</reference>
<name>A0AAD6ZK14_9AGAR</name>